<evidence type="ECO:0000313" key="5">
    <source>
        <dbReference type="EMBL" id="KAK6475999.1"/>
    </source>
</evidence>
<protein>
    <submittedName>
        <fullName evidence="5">BRCA1-associated ATM activator 1 isoform X1</fullName>
    </submittedName>
</protein>
<name>A0ABR0YUG9_HUSHU</name>
<gene>
    <name evidence="5" type="ORF">HHUSO_G24003</name>
</gene>
<dbReference type="Gene3D" id="1.25.10.10">
    <property type="entry name" value="Leucine-rich Repeat Variant"/>
    <property type="match status" value="1"/>
</dbReference>
<dbReference type="EMBL" id="JAHFZB010000023">
    <property type="protein sequence ID" value="KAK6475999.1"/>
    <property type="molecule type" value="Genomic_DNA"/>
</dbReference>
<comment type="subcellular location">
    <subcellularLocation>
        <location evidence="1">Cytoplasm</location>
    </subcellularLocation>
</comment>
<keyword evidence="2" id="KW-0963">Cytoplasm</keyword>
<dbReference type="InterPro" id="IPR016024">
    <property type="entry name" value="ARM-type_fold"/>
</dbReference>
<organism evidence="5 6">
    <name type="scientific">Huso huso</name>
    <name type="common">Beluga</name>
    <name type="synonym">Acipenser huso</name>
    <dbReference type="NCBI Taxonomy" id="61971"/>
    <lineage>
        <taxon>Eukaryota</taxon>
        <taxon>Metazoa</taxon>
        <taxon>Chordata</taxon>
        <taxon>Craniata</taxon>
        <taxon>Vertebrata</taxon>
        <taxon>Euteleostomi</taxon>
        <taxon>Actinopterygii</taxon>
        <taxon>Chondrostei</taxon>
        <taxon>Acipenseriformes</taxon>
        <taxon>Acipenseridae</taxon>
        <taxon>Huso</taxon>
    </lineage>
</organism>
<dbReference type="InterPro" id="IPR021133">
    <property type="entry name" value="HEAT_type_2"/>
</dbReference>
<dbReference type="InterPro" id="IPR011989">
    <property type="entry name" value="ARM-like"/>
</dbReference>
<dbReference type="Proteomes" id="UP001369086">
    <property type="component" value="Unassembled WGS sequence"/>
</dbReference>
<dbReference type="PROSITE" id="PS50077">
    <property type="entry name" value="HEAT_REPEAT"/>
    <property type="match status" value="1"/>
</dbReference>
<comment type="similarity">
    <text evidence="3">Belongs to the BRAT1 family.</text>
</comment>
<dbReference type="InterPro" id="IPR038904">
    <property type="entry name" value="BRAT1"/>
</dbReference>
<comment type="caution">
    <text evidence="5">The sequence shown here is derived from an EMBL/GenBank/DDBJ whole genome shotgun (WGS) entry which is preliminary data.</text>
</comment>
<dbReference type="PANTHER" id="PTHR21331:SF2">
    <property type="entry name" value="BRCA1-ASSOCIATED ATM ACTIVATOR 1"/>
    <property type="match status" value="1"/>
</dbReference>
<accession>A0ABR0YUG9</accession>
<dbReference type="SUPFAM" id="SSF48371">
    <property type="entry name" value="ARM repeat"/>
    <property type="match status" value="2"/>
</dbReference>
<evidence type="ECO:0000256" key="1">
    <source>
        <dbReference type="ARBA" id="ARBA00004496"/>
    </source>
</evidence>
<dbReference type="PANTHER" id="PTHR21331">
    <property type="entry name" value="BRCA1-ASSOCIATED ATM ACTIVATOR 1"/>
    <property type="match status" value="1"/>
</dbReference>
<evidence type="ECO:0000256" key="2">
    <source>
        <dbReference type="ARBA" id="ARBA00022490"/>
    </source>
</evidence>
<dbReference type="InterPro" id="IPR026003">
    <property type="entry name" value="Cohesin_HEAT"/>
</dbReference>
<evidence type="ECO:0000256" key="4">
    <source>
        <dbReference type="PROSITE-ProRule" id="PRU00103"/>
    </source>
</evidence>
<keyword evidence="6" id="KW-1185">Reference proteome</keyword>
<evidence type="ECO:0000256" key="3">
    <source>
        <dbReference type="ARBA" id="ARBA00061308"/>
    </source>
</evidence>
<proteinExistence type="inferred from homology"/>
<reference evidence="5 6" key="1">
    <citation type="submission" date="2021-05" db="EMBL/GenBank/DDBJ databases">
        <authorList>
            <person name="Zahm M."/>
            <person name="Klopp C."/>
            <person name="Cabau C."/>
            <person name="Kuhl H."/>
            <person name="Suciu R."/>
            <person name="Ciorpac M."/>
            <person name="Holostenco D."/>
            <person name="Gessner J."/>
            <person name="Wuertz S."/>
            <person name="Hohne C."/>
            <person name="Stock M."/>
            <person name="Gislard M."/>
            <person name="Lluch J."/>
            <person name="Milhes M."/>
            <person name="Lampietro C."/>
            <person name="Lopez Roques C."/>
            <person name="Donnadieu C."/>
            <person name="Du K."/>
            <person name="Schartl M."/>
            <person name="Guiguen Y."/>
        </authorList>
    </citation>
    <scope>NUCLEOTIDE SEQUENCE [LARGE SCALE GENOMIC DNA]</scope>
    <source>
        <strain evidence="5">Hh-F2</strain>
        <tissue evidence="5">Blood</tissue>
    </source>
</reference>
<feature type="repeat" description="HEAT" evidence="4">
    <location>
        <begin position="532"/>
        <end position="566"/>
    </location>
</feature>
<evidence type="ECO:0000313" key="6">
    <source>
        <dbReference type="Proteomes" id="UP001369086"/>
    </source>
</evidence>
<sequence length="813" mass="90188">MERECAELLPSVCAVLADSKESVPDDTCLEKLLDWFRELTGKVPGLSLLQQNPCLTDLISSVHKLSDPEPSILSFISRLAGLLAASEDAFYCLEQQSILTELFGNRELIETDATVRCGWIHGLLSMLQHWPAMKFILKYELIAVILKLQRDSSLFVASAANQLLAHILTFPKHQEASPSSMYSEWTECVKEIARHVEDSLESGIPQHVQQSLKLVTLALGNCQPVVMEMLWQKVGGHMESLLEKDPTNMAQRLMELLLTASRTPLFNSTDSKIVTVMSLMLCSLTPTLAIPLASGILKLENCPESLRIKAQRVVLHPMDCILNTTDQQPQNAGLLDEFVCKESVIEDQLSRKASCISLLCLSLSHAGELADVPSVSVELTSGSLFNSVLAVLQLCIGVAVPTTPAYICRHLIGCVRVQRFAVDTLGSLSKQTGSTDFVEQVFNILLEYLINPDTESSVLKKVMQAILQWFSHHSDLPRVWHSLNQDLFPVLKKRLCDVRWEVRDSALEFLTQLTLNFQGKTEFPPILLSSGILKLLLDLLSDSESYVRASAVTALGQTAYITNNNEENLNSESGTSMQEDVASRLVDILAQDTEGFPRRAVVKVFADWLKQRSRLTIQNFEESAASVLKYGSNDLDWEVKIHSLEMAEVYINQTLSKSISACPYAVVQSTNSKNETLTESLQKLFNLKIFEVLLAGLYDCDRPVAQKACTILISLKQVILEDREALNLKGLTWAPDILSKCFSKHSKMAVCGGTNSSLQAGGDLVEILSILDLETMQQALERSSDYIENSPRSLLQDILAATETTEDNAIDCY</sequence>
<dbReference type="Pfam" id="PF12765">
    <property type="entry name" value="Cohesin_HEAT"/>
    <property type="match status" value="1"/>
</dbReference>